<gene>
    <name evidence="1" type="ORF">ACFPGP_19490</name>
</gene>
<evidence type="ECO:0000313" key="2">
    <source>
        <dbReference type="Proteomes" id="UP001596087"/>
    </source>
</evidence>
<dbReference type="RefSeq" id="WP_378592635.1">
    <property type="nucleotide sequence ID" value="NZ_JBHSKD010000027.1"/>
</dbReference>
<dbReference type="InterPro" id="IPR014710">
    <property type="entry name" value="RmlC-like_jellyroll"/>
</dbReference>
<name>A0ABW0BP60_9ACTN</name>
<organism evidence="1 2">
    <name type="scientific">Nocardioides taihuensis</name>
    <dbReference type="NCBI Taxonomy" id="1835606"/>
    <lineage>
        <taxon>Bacteria</taxon>
        <taxon>Bacillati</taxon>
        <taxon>Actinomycetota</taxon>
        <taxon>Actinomycetes</taxon>
        <taxon>Propionibacteriales</taxon>
        <taxon>Nocardioidaceae</taxon>
        <taxon>Nocardioides</taxon>
    </lineage>
</organism>
<dbReference type="EMBL" id="JBHSKD010000027">
    <property type="protein sequence ID" value="MFC5178875.1"/>
    <property type="molecule type" value="Genomic_DNA"/>
</dbReference>
<accession>A0ABW0BP60</accession>
<reference evidence="2" key="1">
    <citation type="journal article" date="2019" name="Int. J. Syst. Evol. Microbiol.">
        <title>The Global Catalogue of Microorganisms (GCM) 10K type strain sequencing project: providing services to taxonomists for standard genome sequencing and annotation.</title>
        <authorList>
            <consortium name="The Broad Institute Genomics Platform"/>
            <consortium name="The Broad Institute Genome Sequencing Center for Infectious Disease"/>
            <person name="Wu L."/>
            <person name="Ma J."/>
        </authorList>
    </citation>
    <scope>NUCLEOTIDE SEQUENCE [LARGE SCALE GENOMIC DNA]</scope>
    <source>
        <strain evidence="2">DFY41</strain>
    </source>
</reference>
<keyword evidence="2" id="KW-1185">Reference proteome</keyword>
<sequence>MKTTTIETAASGRSPLGALIRFLMEGPHGNMIHSTVPPGMVGRACHFRSIDEYWYVLSGEGEVWRSAPDGHQGVTRLVPGVCVDIPLGTTFQYRCTGNLPLVFTCTALPPWPGDDEAVIVDGPWEPRVDPEPRAHSD</sequence>
<dbReference type="Proteomes" id="UP001596087">
    <property type="component" value="Unassembled WGS sequence"/>
</dbReference>
<dbReference type="Gene3D" id="2.60.120.10">
    <property type="entry name" value="Jelly Rolls"/>
    <property type="match status" value="1"/>
</dbReference>
<evidence type="ECO:0000313" key="1">
    <source>
        <dbReference type="EMBL" id="MFC5178875.1"/>
    </source>
</evidence>
<dbReference type="SUPFAM" id="SSF51182">
    <property type="entry name" value="RmlC-like cupins"/>
    <property type="match status" value="1"/>
</dbReference>
<proteinExistence type="predicted"/>
<dbReference type="InterPro" id="IPR011051">
    <property type="entry name" value="RmlC_Cupin_sf"/>
</dbReference>
<protein>
    <submittedName>
        <fullName evidence="1">Cupin domain-containing protein</fullName>
    </submittedName>
</protein>
<comment type="caution">
    <text evidence="1">The sequence shown here is derived from an EMBL/GenBank/DDBJ whole genome shotgun (WGS) entry which is preliminary data.</text>
</comment>